<feature type="transmembrane region" description="Helical" evidence="1">
    <location>
        <begin position="110"/>
        <end position="131"/>
    </location>
</feature>
<feature type="transmembrane region" description="Helical" evidence="1">
    <location>
        <begin position="9"/>
        <end position="30"/>
    </location>
</feature>
<evidence type="ECO:0000313" key="3">
    <source>
        <dbReference type="Proteomes" id="UP000265354"/>
    </source>
</evidence>
<feature type="transmembrane region" description="Helical" evidence="1">
    <location>
        <begin position="50"/>
        <end position="71"/>
    </location>
</feature>
<keyword evidence="1" id="KW-0812">Transmembrane</keyword>
<reference evidence="2 3" key="1">
    <citation type="submission" date="2018-07" db="EMBL/GenBank/DDBJ databases">
        <title>Whole Genome Shotgun Sequence of Streptomyces spongiicola strain 531S.</title>
        <authorList>
            <person name="Dohra H."/>
            <person name="Kodani S."/>
        </authorList>
    </citation>
    <scope>NUCLEOTIDE SEQUENCE [LARGE SCALE GENOMIC DNA]</scope>
    <source>
        <strain evidence="2 3">531S</strain>
    </source>
</reference>
<dbReference type="AlphaFoldDB" id="A0A388SWK8"/>
<accession>A0A388SWK8</accession>
<comment type="caution">
    <text evidence="2">The sequence shown here is derived from an EMBL/GenBank/DDBJ whole genome shotgun (WGS) entry which is preliminary data.</text>
</comment>
<dbReference type="Proteomes" id="UP000265354">
    <property type="component" value="Unassembled WGS sequence"/>
</dbReference>
<dbReference type="InterPro" id="IPR021235">
    <property type="entry name" value="DUF2637"/>
</dbReference>
<sequence>MKNLNPSRALAIAAGVVIIALTGAAFWLSYAHLAEVALGHGLGEAEVRAWAWPACLDLFIIAGEIMWLRAALAHRVDLWAIGLTAVGSLGSIVLNVAGVTGARDPGAVPLLDYVVAAVPPTAALLAFGALMRQVHQALAKRAEVTAPVTGEVTVERADVEPLPVVTAPVIELPAVSPVWDDFASSKVTTAVPAQAPREVVTEQITVTPADLRRKARALHRQVVRSGGRGVTIDQLRETFGLSRREAANLRREVVTEGAS</sequence>
<evidence type="ECO:0000313" key="2">
    <source>
        <dbReference type="EMBL" id="GBQ01043.1"/>
    </source>
</evidence>
<proteinExistence type="predicted"/>
<gene>
    <name evidence="2" type="ORF">SSP531S_24730</name>
</gene>
<feature type="transmembrane region" description="Helical" evidence="1">
    <location>
        <begin position="78"/>
        <end position="98"/>
    </location>
</feature>
<dbReference type="RefSeq" id="WP_116427592.1">
    <property type="nucleotide sequence ID" value="NZ_BGZL01000005.1"/>
</dbReference>
<organism evidence="2 3">
    <name type="scientific">Streptomyces spongiicola</name>
    <dbReference type="NCBI Taxonomy" id="1690221"/>
    <lineage>
        <taxon>Bacteria</taxon>
        <taxon>Bacillati</taxon>
        <taxon>Actinomycetota</taxon>
        <taxon>Actinomycetes</taxon>
        <taxon>Kitasatosporales</taxon>
        <taxon>Streptomycetaceae</taxon>
        <taxon>Streptomyces</taxon>
    </lineage>
</organism>
<dbReference type="Pfam" id="PF10935">
    <property type="entry name" value="DUF2637"/>
    <property type="match status" value="1"/>
</dbReference>
<name>A0A388SWK8_9ACTN</name>
<dbReference type="EMBL" id="BGZL01000005">
    <property type="protein sequence ID" value="GBQ01043.1"/>
    <property type="molecule type" value="Genomic_DNA"/>
</dbReference>
<protein>
    <recommendedName>
        <fullName evidence="4">DUF2637 domain-containing protein</fullName>
    </recommendedName>
</protein>
<keyword evidence="1" id="KW-1133">Transmembrane helix</keyword>
<evidence type="ECO:0000256" key="1">
    <source>
        <dbReference type="SAM" id="Phobius"/>
    </source>
</evidence>
<keyword evidence="1" id="KW-0472">Membrane</keyword>
<evidence type="ECO:0008006" key="4">
    <source>
        <dbReference type="Google" id="ProtNLM"/>
    </source>
</evidence>